<evidence type="ECO:0000259" key="5">
    <source>
        <dbReference type="Pfam" id="PF09084"/>
    </source>
</evidence>
<name>A0A1H0IV57_9ACTN</name>
<evidence type="ECO:0000256" key="1">
    <source>
        <dbReference type="ARBA" id="ARBA00004418"/>
    </source>
</evidence>
<proteinExistence type="inferred from homology"/>
<dbReference type="Pfam" id="PF09084">
    <property type="entry name" value="NMT1"/>
    <property type="match status" value="1"/>
</dbReference>
<dbReference type="Gene3D" id="3.40.190.10">
    <property type="entry name" value="Periplasmic binding protein-like II"/>
    <property type="match status" value="2"/>
</dbReference>
<dbReference type="OrthoDB" id="9806288at2"/>
<dbReference type="STRING" id="310781.SAMN05216259_109128"/>
<dbReference type="RefSeq" id="WP_093786038.1">
    <property type="nucleotide sequence ID" value="NZ_FNIE01000009.1"/>
</dbReference>
<sequence>MWQKKIVLAAATAVVATGSLTACSDSKSDASDAASAGSVQTVTIALSNQANQSYLPLILADRLGFFTKQGLKVKIANLQGTPQVSDALLKGQAQGMIGFYDHNLDLQAKGQDTQAVVQLLQAPGMVEMARANEPSIKSPADLKGKNVGVTSLGSASATIGTYLAVHNNIAVTDTHLVAVAAGPTFVAAFQHNRVDAGVTTEPTISTMLKKHQGTIIADMRTAAGTKAALGGPYPGTALTVKSSWAAGHQATVQKMVNAIYEALQWIESHSAAQITAQVPADFYSGSGKDQYTQALANEMGMYNPTGQMPTDAPQTVLRVLNAVDPAIKGHKIDLAKTYTDTYVQKAAQNASGS</sequence>
<dbReference type="AlphaFoldDB" id="A0A1H0IV57"/>
<feature type="signal peptide" evidence="4">
    <location>
        <begin position="1"/>
        <end position="22"/>
    </location>
</feature>
<keyword evidence="7" id="KW-1185">Reference proteome</keyword>
<accession>A0A1H0IV57</accession>
<feature type="domain" description="SsuA/THI5-like" evidence="5">
    <location>
        <begin position="52"/>
        <end position="269"/>
    </location>
</feature>
<reference evidence="6 7" key="1">
    <citation type="submission" date="2016-10" db="EMBL/GenBank/DDBJ databases">
        <authorList>
            <person name="de Groot N.N."/>
        </authorList>
    </citation>
    <scope>NUCLEOTIDE SEQUENCE [LARGE SCALE GENOMIC DNA]</scope>
    <source>
        <strain evidence="6 7">CGMCC 4.2022</strain>
    </source>
</reference>
<dbReference type="EMBL" id="FNIE01000009">
    <property type="protein sequence ID" value="SDO35357.1"/>
    <property type="molecule type" value="Genomic_DNA"/>
</dbReference>
<dbReference type="SUPFAM" id="SSF53850">
    <property type="entry name" value="Periplasmic binding protein-like II"/>
    <property type="match status" value="1"/>
</dbReference>
<evidence type="ECO:0000256" key="2">
    <source>
        <dbReference type="ARBA" id="ARBA00010742"/>
    </source>
</evidence>
<evidence type="ECO:0000313" key="7">
    <source>
        <dbReference type="Proteomes" id="UP000199341"/>
    </source>
</evidence>
<dbReference type="PROSITE" id="PS51257">
    <property type="entry name" value="PROKAR_LIPOPROTEIN"/>
    <property type="match status" value="1"/>
</dbReference>
<organism evidence="6 7">
    <name type="scientific">Actinacidiphila guanduensis</name>
    <dbReference type="NCBI Taxonomy" id="310781"/>
    <lineage>
        <taxon>Bacteria</taxon>
        <taxon>Bacillati</taxon>
        <taxon>Actinomycetota</taxon>
        <taxon>Actinomycetes</taxon>
        <taxon>Kitasatosporales</taxon>
        <taxon>Streptomycetaceae</taxon>
        <taxon>Actinacidiphila</taxon>
    </lineage>
</organism>
<dbReference type="PANTHER" id="PTHR30024">
    <property type="entry name" value="ALIPHATIC SULFONATES-BINDING PROTEIN-RELATED"/>
    <property type="match status" value="1"/>
</dbReference>
<dbReference type="InterPro" id="IPR015168">
    <property type="entry name" value="SsuA/THI5"/>
</dbReference>
<feature type="chain" id="PRO_5038839689" evidence="4">
    <location>
        <begin position="23"/>
        <end position="353"/>
    </location>
</feature>
<evidence type="ECO:0000256" key="4">
    <source>
        <dbReference type="SAM" id="SignalP"/>
    </source>
</evidence>
<keyword evidence="3 4" id="KW-0732">Signal</keyword>
<gene>
    <name evidence="6" type="ORF">SAMN05216259_109128</name>
</gene>
<comment type="similarity">
    <text evidence="2">Belongs to the bacterial solute-binding protein SsuA/TauA family.</text>
</comment>
<evidence type="ECO:0000256" key="3">
    <source>
        <dbReference type="ARBA" id="ARBA00022729"/>
    </source>
</evidence>
<protein>
    <submittedName>
        <fullName evidence="6">NitT/TauT family transport system substrate-binding protein</fullName>
    </submittedName>
</protein>
<comment type="subcellular location">
    <subcellularLocation>
        <location evidence="1">Periplasm</location>
    </subcellularLocation>
</comment>
<dbReference type="Proteomes" id="UP000199341">
    <property type="component" value="Unassembled WGS sequence"/>
</dbReference>
<dbReference type="PANTHER" id="PTHR30024:SF47">
    <property type="entry name" value="TAURINE-BINDING PERIPLASMIC PROTEIN"/>
    <property type="match status" value="1"/>
</dbReference>
<evidence type="ECO:0000313" key="6">
    <source>
        <dbReference type="EMBL" id="SDO35357.1"/>
    </source>
</evidence>
<dbReference type="GO" id="GO:0042918">
    <property type="term" value="P:alkanesulfonate transmembrane transport"/>
    <property type="evidence" value="ECO:0007669"/>
    <property type="project" value="TreeGrafter"/>
</dbReference>
<dbReference type="GO" id="GO:0042597">
    <property type="term" value="C:periplasmic space"/>
    <property type="evidence" value="ECO:0007669"/>
    <property type="project" value="UniProtKB-SubCell"/>
</dbReference>